<reference evidence="6 7" key="1">
    <citation type="submission" date="2018-03" db="EMBL/GenBank/DDBJ databases">
        <authorList>
            <person name="Zhou J."/>
            <person name="Li X."/>
            <person name="Xue M."/>
            <person name="Yin J."/>
        </authorList>
    </citation>
    <scope>NUCLEOTIDE SEQUENCE [LARGE SCALE GENOMIC DNA]</scope>
    <source>
        <strain evidence="6 7">SYSU ZJ2214</strain>
    </source>
</reference>
<protein>
    <submittedName>
        <fullName evidence="6">Quinohemoprotein amine dehydrogenase subunit alpha</fullName>
    </submittedName>
</protein>
<dbReference type="InterPro" id="IPR036718">
    <property type="entry name" value="H-AmDH_asu_dom2_sf"/>
</dbReference>
<dbReference type="NCBIfam" id="TIGR03908">
    <property type="entry name" value="QH_alpha"/>
    <property type="match status" value="1"/>
</dbReference>
<evidence type="ECO:0000256" key="1">
    <source>
        <dbReference type="ARBA" id="ARBA00022617"/>
    </source>
</evidence>
<gene>
    <name evidence="6" type="primary">peaA</name>
    <name evidence="6" type="ORF">C6W88_16080</name>
</gene>
<evidence type="ECO:0000256" key="3">
    <source>
        <dbReference type="ARBA" id="ARBA00023004"/>
    </source>
</evidence>
<keyword evidence="1 4" id="KW-0349">Heme</keyword>
<keyword evidence="7" id="KW-1185">Reference proteome</keyword>
<keyword evidence="2 4" id="KW-0479">Metal-binding</keyword>
<dbReference type="InterPro" id="IPR013783">
    <property type="entry name" value="Ig-like_fold"/>
</dbReference>
<comment type="caution">
    <text evidence="6">The sequence shown here is derived from an EMBL/GenBank/DDBJ whole genome shotgun (WGS) entry which is preliminary data.</text>
</comment>
<proteinExistence type="predicted"/>
<name>A0ABX5IY78_9GAMM</name>
<evidence type="ECO:0000313" key="6">
    <source>
        <dbReference type="EMBL" id="PTL92516.1"/>
    </source>
</evidence>
<dbReference type="InterPro" id="IPR015183">
    <property type="entry name" value="QH-AmDH_asu_dom_III"/>
</dbReference>
<dbReference type="Gene3D" id="1.10.760.10">
    <property type="entry name" value="Cytochrome c-like domain"/>
    <property type="match status" value="1"/>
</dbReference>
<dbReference type="Proteomes" id="UP000241895">
    <property type="component" value="Unassembled WGS sequence"/>
</dbReference>
<dbReference type="InterPro" id="IPR014756">
    <property type="entry name" value="Ig_E-set"/>
</dbReference>
<dbReference type="SUPFAM" id="SSF46626">
    <property type="entry name" value="Cytochrome c"/>
    <property type="match status" value="2"/>
</dbReference>
<dbReference type="InterPro" id="IPR015184">
    <property type="entry name" value="QH-AmDH_asu_dom_IV"/>
</dbReference>
<dbReference type="InterPro" id="IPR023887">
    <property type="entry name" value="QH-AmDH_asu"/>
</dbReference>
<feature type="domain" description="Cytochrome c" evidence="5">
    <location>
        <begin position="12"/>
        <end position="145"/>
    </location>
</feature>
<dbReference type="EMBL" id="PXNS01000010">
    <property type="protein sequence ID" value="PTL92516.1"/>
    <property type="molecule type" value="Genomic_DNA"/>
</dbReference>
<evidence type="ECO:0000256" key="4">
    <source>
        <dbReference type="PROSITE-ProRule" id="PRU00433"/>
    </source>
</evidence>
<dbReference type="InterPro" id="IPR015182">
    <property type="entry name" value="QH-AmDH_asu_heme-bd_dom"/>
</dbReference>
<evidence type="ECO:0000259" key="5">
    <source>
        <dbReference type="PROSITE" id="PS51007"/>
    </source>
</evidence>
<dbReference type="Gene3D" id="2.40.128.120">
    <property type="entry name" value="Quinohemoprotein amine dehydrogenase alpha subunit, domain 2"/>
    <property type="match status" value="1"/>
</dbReference>
<keyword evidence="3 4" id="KW-0408">Iron</keyword>
<dbReference type="InterPro" id="IPR036909">
    <property type="entry name" value="Cyt_c-like_dom_sf"/>
</dbReference>
<dbReference type="PROSITE" id="PS51007">
    <property type="entry name" value="CYTC"/>
    <property type="match status" value="1"/>
</dbReference>
<dbReference type="InterPro" id="IPR009056">
    <property type="entry name" value="Cyt_c-like_dom"/>
</dbReference>
<dbReference type="Pfam" id="PF09099">
    <property type="entry name" value="Qn_am_d_aIII"/>
    <property type="match status" value="1"/>
</dbReference>
<dbReference type="SUPFAM" id="SSF69298">
    <property type="entry name" value="Quinohemoprotein amine dehydrogenase A chain, domain 3"/>
    <property type="match status" value="1"/>
</dbReference>
<dbReference type="Gene3D" id="2.60.40.10">
    <property type="entry name" value="Immunoglobulins"/>
    <property type="match status" value="2"/>
</dbReference>
<dbReference type="Pfam" id="PF09100">
    <property type="entry name" value="Qn_am_d_aIV"/>
    <property type="match status" value="1"/>
</dbReference>
<dbReference type="Pfam" id="PF14930">
    <property type="entry name" value="Qn_am_d_aII"/>
    <property type="match status" value="1"/>
</dbReference>
<evidence type="ECO:0000313" key="7">
    <source>
        <dbReference type="Proteomes" id="UP000241895"/>
    </source>
</evidence>
<evidence type="ECO:0000256" key="2">
    <source>
        <dbReference type="ARBA" id="ARBA00022723"/>
    </source>
</evidence>
<dbReference type="InterPro" id="IPR009111">
    <property type="entry name" value="QH-AmDH_asu_dom2"/>
</dbReference>
<dbReference type="Pfam" id="PF09098">
    <property type="entry name" value="Dehyd-heme_bind"/>
    <property type="match status" value="1"/>
</dbReference>
<organism evidence="6 7">
    <name type="scientific">Halomonas litopenaei</name>
    <dbReference type="NCBI Taxonomy" id="2109328"/>
    <lineage>
        <taxon>Bacteria</taxon>
        <taxon>Pseudomonadati</taxon>
        <taxon>Pseudomonadota</taxon>
        <taxon>Gammaproteobacteria</taxon>
        <taxon>Oceanospirillales</taxon>
        <taxon>Halomonadaceae</taxon>
        <taxon>Halomonas</taxon>
    </lineage>
</organism>
<sequence>MALVLCVLPASGMAAEGAQLVDRYCSGCHQPQAGEGSWSRISAQRKTPEGWDMTIARMGIMHGVQVPGEDRRELVKYLADSRGLAPQESAPERALIERRLNRVESFDHPTFQQMCARCHTGGRVLLQRRTEEDWAKLVNFHVGQYQTLEFQSNARDRDWLGVALNDIVPWLGDNFSVQTDAWEAWQQATPVDPTGHFQMWGSWPGQGAFVAAVDIEAAEGDDAYRMTVDGHFLDGRDLQGQGMATLFTGYEWRAQLTLDGQSLLQVLDFSQDIPSGRVLDADDEAMGMPVTLLPEAQETAIEAVLPRGLKAGERTTLAVIGTGLDADALEVGEGVEVIEVLKQESGLLLLEVAVDGSATPGWRTLRQGDATLERELAVYDRVDRLEISPDFAVARVGAEQTPAVSGVFRVEGYLEAEGQQPIALGEVPVNWSVSPWDETAEQDGDVTFAGVMDKASGIFSPSGAGPNPERKYDTNNAGNLRVSATARGQSEAVSDDAQLIVTVQRWNNPPLR</sequence>
<accession>A0ABX5IY78</accession>
<dbReference type="SUPFAM" id="SSF81296">
    <property type="entry name" value="E set domains"/>
    <property type="match status" value="2"/>
</dbReference>